<gene>
    <name evidence="2" type="ORF">XNOV1_A022685</name>
</gene>
<feature type="region of interest" description="Disordered" evidence="1">
    <location>
        <begin position="1"/>
        <end position="114"/>
    </location>
</feature>
<sequence length="114" mass="13101">MESHRDQAGGPSKTEANPSNQKKRSNQEAGLMNQRPNHPDQEGRHAEQEGRHAEQEGRHAEQEERQNQQGRIADLQRPEWHKVRRHKGRLKGLGGNLQEPGLGLDLFLRQQDNH</sequence>
<reference evidence="2" key="1">
    <citation type="submission" date="2023-08" db="EMBL/GenBank/DDBJ databases">
        <authorList>
            <person name="Alioto T."/>
            <person name="Alioto T."/>
            <person name="Gomez Garrido J."/>
        </authorList>
    </citation>
    <scope>NUCLEOTIDE SEQUENCE</scope>
</reference>
<feature type="compositionally biased region" description="Basic and acidic residues" evidence="1">
    <location>
        <begin position="37"/>
        <end position="66"/>
    </location>
</feature>
<dbReference type="AlphaFoldDB" id="A0AAV1FNJ2"/>
<dbReference type="EMBL" id="OY660871">
    <property type="protein sequence ID" value="CAJ1062490.1"/>
    <property type="molecule type" value="Genomic_DNA"/>
</dbReference>
<organism evidence="2 3">
    <name type="scientific">Xyrichtys novacula</name>
    <name type="common">Pearly razorfish</name>
    <name type="synonym">Hemipteronotus novacula</name>
    <dbReference type="NCBI Taxonomy" id="13765"/>
    <lineage>
        <taxon>Eukaryota</taxon>
        <taxon>Metazoa</taxon>
        <taxon>Chordata</taxon>
        <taxon>Craniata</taxon>
        <taxon>Vertebrata</taxon>
        <taxon>Euteleostomi</taxon>
        <taxon>Actinopterygii</taxon>
        <taxon>Neopterygii</taxon>
        <taxon>Teleostei</taxon>
        <taxon>Neoteleostei</taxon>
        <taxon>Acanthomorphata</taxon>
        <taxon>Eupercaria</taxon>
        <taxon>Labriformes</taxon>
        <taxon>Labridae</taxon>
        <taxon>Xyrichtys</taxon>
    </lineage>
</organism>
<evidence type="ECO:0000313" key="2">
    <source>
        <dbReference type="EMBL" id="CAJ1062490.1"/>
    </source>
</evidence>
<evidence type="ECO:0000256" key="1">
    <source>
        <dbReference type="SAM" id="MobiDB-lite"/>
    </source>
</evidence>
<protein>
    <submittedName>
        <fullName evidence="2">Uncharacterized protein</fullName>
    </submittedName>
</protein>
<keyword evidence="3" id="KW-1185">Reference proteome</keyword>
<name>A0AAV1FNJ2_XYRNO</name>
<dbReference type="Proteomes" id="UP001178508">
    <property type="component" value="Chromosome 8"/>
</dbReference>
<accession>A0AAV1FNJ2</accession>
<proteinExistence type="predicted"/>
<evidence type="ECO:0000313" key="3">
    <source>
        <dbReference type="Proteomes" id="UP001178508"/>
    </source>
</evidence>